<gene>
    <name evidence="1" type="ordered locus">Dfer_4168</name>
</gene>
<sequence>MRIAVTDTNIFIDLIKINLFKIGVSITTTEEVINELLGYQQAVLSPFIESGNLIVSSFSADDIRLIESWPIPRGLSVVDTGLFLFAKTGEDYLILTNDQLLRSTCQHYHIEVHGMLWLMDLFFEQGLSTGLELCEALSLLMKGFHRLPLLECKIRLNQWSP</sequence>
<evidence type="ECO:0008006" key="3">
    <source>
        <dbReference type="Google" id="ProtNLM"/>
    </source>
</evidence>
<dbReference type="AlphaFoldDB" id="C6W044"/>
<dbReference type="STRING" id="471854.Dfer_4168"/>
<dbReference type="Pfam" id="PF11848">
    <property type="entry name" value="DUF3368"/>
    <property type="match status" value="1"/>
</dbReference>
<dbReference type="InterPro" id="IPR021799">
    <property type="entry name" value="PIN-like_prokaryotic"/>
</dbReference>
<organism evidence="1 2">
    <name type="scientific">Dyadobacter fermentans (strain ATCC 700827 / DSM 18053 / CIP 107007 / KCTC 52180 / NS114)</name>
    <dbReference type="NCBI Taxonomy" id="471854"/>
    <lineage>
        <taxon>Bacteria</taxon>
        <taxon>Pseudomonadati</taxon>
        <taxon>Bacteroidota</taxon>
        <taxon>Cytophagia</taxon>
        <taxon>Cytophagales</taxon>
        <taxon>Spirosomataceae</taxon>
        <taxon>Dyadobacter</taxon>
    </lineage>
</organism>
<dbReference type="KEGG" id="dfe:Dfer_4168"/>
<proteinExistence type="predicted"/>
<evidence type="ECO:0000313" key="2">
    <source>
        <dbReference type="Proteomes" id="UP000002011"/>
    </source>
</evidence>
<accession>C6W044</accession>
<dbReference type="Proteomes" id="UP000002011">
    <property type="component" value="Chromosome"/>
</dbReference>
<reference evidence="1 2" key="1">
    <citation type="journal article" date="2009" name="Stand. Genomic Sci.">
        <title>Complete genome sequence of Dyadobacter fermentans type strain (NS114).</title>
        <authorList>
            <person name="Lang E."/>
            <person name="Lapidus A."/>
            <person name="Chertkov O."/>
            <person name="Brettin T."/>
            <person name="Detter J.C."/>
            <person name="Han C."/>
            <person name="Copeland A."/>
            <person name="Glavina Del Rio T."/>
            <person name="Nolan M."/>
            <person name="Chen F."/>
            <person name="Lucas S."/>
            <person name="Tice H."/>
            <person name="Cheng J.F."/>
            <person name="Land M."/>
            <person name="Hauser L."/>
            <person name="Chang Y.J."/>
            <person name="Jeffries C.D."/>
            <person name="Kopitz M."/>
            <person name="Bruce D."/>
            <person name="Goodwin L."/>
            <person name="Pitluck S."/>
            <person name="Ovchinnikova G."/>
            <person name="Pati A."/>
            <person name="Ivanova N."/>
            <person name="Mavrommatis K."/>
            <person name="Chen A."/>
            <person name="Palaniappan K."/>
            <person name="Chain P."/>
            <person name="Bristow J."/>
            <person name="Eisen J.A."/>
            <person name="Markowitz V."/>
            <person name="Hugenholtz P."/>
            <person name="Goker M."/>
            <person name="Rohde M."/>
            <person name="Kyrpides N.C."/>
            <person name="Klenk H.P."/>
        </authorList>
    </citation>
    <scope>NUCLEOTIDE SEQUENCE [LARGE SCALE GENOMIC DNA]</scope>
    <source>
        <strain evidence="2">ATCC 700827 / DSM 18053 / CIP 107007 / KCTC 52180 / NS114</strain>
    </source>
</reference>
<dbReference type="InterPro" id="IPR029060">
    <property type="entry name" value="PIN-like_dom_sf"/>
</dbReference>
<keyword evidence="2" id="KW-1185">Reference proteome</keyword>
<protein>
    <recommendedName>
        <fullName evidence="3">PIN domain-containing protein</fullName>
    </recommendedName>
</protein>
<dbReference type="RefSeq" id="WP_015813614.1">
    <property type="nucleotide sequence ID" value="NC_013037.1"/>
</dbReference>
<dbReference type="SUPFAM" id="SSF88723">
    <property type="entry name" value="PIN domain-like"/>
    <property type="match status" value="1"/>
</dbReference>
<name>C6W044_DYAFD</name>
<dbReference type="Gene3D" id="3.40.50.1010">
    <property type="entry name" value="5'-nuclease"/>
    <property type="match status" value="1"/>
</dbReference>
<evidence type="ECO:0000313" key="1">
    <source>
        <dbReference type="EMBL" id="ACT95371.1"/>
    </source>
</evidence>
<dbReference type="eggNOG" id="COG2405">
    <property type="taxonomic scope" value="Bacteria"/>
</dbReference>
<dbReference type="EMBL" id="CP001619">
    <property type="protein sequence ID" value="ACT95371.1"/>
    <property type="molecule type" value="Genomic_DNA"/>
</dbReference>
<dbReference type="HOGENOM" id="CLU_131358_1_0_10"/>
<dbReference type="OrthoDB" id="9810852at2"/>